<dbReference type="InterPro" id="IPR007051">
    <property type="entry name" value="CHORD_dom"/>
</dbReference>
<dbReference type="Proteomes" id="UP000076078">
    <property type="component" value="Unassembled WGS sequence"/>
</dbReference>
<evidence type="ECO:0000313" key="7">
    <source>
        <dbReference type="EMBL" id="KYR03023.1"/>
    </source>
</evidence>
<dbReference type="STRING" id="361077.A0A152A9X4"/>
<dbReference type="Gene3D" id="4.10.1130.20">
    <property type="match status" value="2"/>
</dbReference>
<feature type="region of interest" description="Disordered" evidence="4">
    <location>
        <begin position="72"/>
        <end position="109"/>
    </location>
</feature>
<reference evidence="7 8" key="1">
    <citation type="submission" date="2015-12" db="EMBL/GenBank/DDBJ databases">
        <title>Dictyostelia acquired genes for synthesis and detection of signals that induce cell-type specialization by lateral gene transfer from prokaryotes.</title>
        <authorList>
            <person name="Gloeckner G."/>
            <person name="Schaap P."/>
        </authorList>
    </citation>
    <scope>NUCLEOTIDE SEQUENCE [LARGE SCALE GENOMIC DNA]</scope>
    <source>
        <strain evidence="7 8">TK</strain>
    </source>
</reference>
<gene>
    <name evidence="7" type="ORF">DLAC_00512</name>
</gene>
<dbReference type="OMA" id="KGYTCCK"/>
<keyword evidence="3" id="KW-0862">Zinc</keyword>
<accession>A0A152A9X4</accession>
<dbReference type="Pfam" id="PF04968">
    <property type="entry name" value="CHORD"/>
    <property type="match status" value="2"/>
</dbReference>
<evidence type="ECO:0000259" key="5">
    <source>
        <dbReference type="PROSITE" id="PS51203"/>
    </source>
</evidence>
<dbReference type="CDD" id="cd06466">
    <property type="entry name" value="p23_CS_SGT1_like"/>
    <property type="match status" value="1"/>
</dbReference>
<dbReference type="AlphaFoldDB" id="A0A152A9X4"/>
<evidence type="ECO:0000256" key="3">
    <source>
        <dbReference type="ARBA" id="ARBA00022833"/>
    </source>
</evidence>
<dbReference type="Pfam" id="PF04969">
    <property type="entry name" value="CS"/>
    <property type="match status" value="1"/>
</dbReference>
<dbReference type="PROSITE" id="PS51203">
    <property type="entry name" value="CS"/>
    <property type="match status" value="1"/>
</dbReference>
<feature type="domain" description="CHORD" evidence="6">
    <location>
        <begin position="140"/>
        <end position="199"/>
    </location>
</feature>
<dbReference type="GO" id="GO:0046872">
    <property type="term" value="F:metal ion binding"/>
    <property type="evidence" value="ECO:0007669"/>
    <property type="project" value="UniProtKB-KW"/>
</dbReference>
<dbReference type="SUPFAM" id="SSF49764">
    <property type="entry name" value="HSP20-like chaperones"/>
    <property type="match status" value="1"/>
</dbReference>
<keyword evidence="8" id="KW-1185">Reference proteome</keyword>
<keyword evidence="1" id="KW-0479">Metal-binding</keyword>
<organism evidence="7 8">
    <name type="scientific">Tieghemostelium lacteum</name>
    <name type="common">Slime mold</name>
    <name type="synonym">Dictyostelium lacteum</name>
    <dbReference type="NCBI Taxonomy" id="361077"/>
    <lineage>
        <taxon>Eukaryota</taxon>
        <taxon>Amoebozoa</taxon>
        <taxon>Evosea</taxon>
        <taxon>Eumycetozoa</taxon>
        <taxon>Dictyostelia</taxon>
        <taxon>Dictyosteliales</taxon>
        <taxon>Raperosteliaceae</taxon>
        <taxon>Tieghemostelium</taxon>
    </lineage>
</organism>
<protein>
    <recommendedName>
        <fullName evidence="9">Cysteine and histidine-rich domain-containing protein</fullName>
    </recommendedName>
</protein>
<dbReference type="InterPro" id="IPR008978">
    <property type="entry name" value="HSP20-like_chaperone"/>
</dbReference>
<proteinExistence type="predicted"/>
<dbReference type="PROSITE" id="PS51401">
    <property type="entry name" value="CHORD"/>
    <property type="match status" value="2"/>
</dbReference>
<dbReference type="Gene3D" id="2.60.40.790">
    <property type="match status" value="1"/>
</dbReference>
<feature type="compositionally biased region" description="Low complexity" evidence="4">
    <location>
        <begin position="85"/>
        <end position="104"/>
    </location>
</feature>
<feature type="domain" description="CHORD" evidence="6">
    <location>
        <begin position="4"/>
        <end position="71"/>
    </location>
</feature>
<dbReference type="InParanoid" id="A0A152A9X4"/>
<dbReference type="InterPro" id="IPR039790">
    <property type="entry name" value="CHRD1"/>
</dbReference>
<dbReference type="EMBL" id="LODT01000001">
    <property type="protein sequence ID" value="KYR03023.1"/>
    <property type="molecule type" value="Genomic_DNA"/>
</dbReference>
<feature type="domain" description="CS" evidence="5">
    <location>
        <begin position="210"/>
        <end position="300"/>
    </location>
</feature>
<evidence type="ECO:0000313" key="8">
    <source>
        <dbReference type="Proteomes" id="UP000076078"/>
    </source>
</evidence>
<evidence type="ECO:0000256" key="4">
    <source>
        <dbReference type="SAM" id="MobiDB-lite"/>
    </source>
</evidence>
<comment type="caution">
    <text evidence="7">The sequence shown here is derived from an EMBL/GenBank/DDBJ whole genome shotgun (WGS) entry which is preliminary data.</text>
</comment>
<keyword evidence="2" id="KW-0677">Repeat</keyword>
<evidence type="ECO:0000259" key="6">
    <source>
        <dbReference type="PROSITE" id="PS51401"/>
    </source>
</evidence>
<dbReference type="InterPro" id="IPR007052">
    <property type="entry name" value="CS_dom"/>
</dbReference>
<dbReference type="PANTHER" id="PTHR46983:SF3">
    <property type="entry name" value="CHPADIPLOID STATE MAINTENANCE PROTEIN CHPA"/>
    <property type="match status" value="1"/>
</dbReference>
<dbReference type="PANTHER" id="PTHR46983">
    <property type="entry name" value="CYSTEINE AND HISTIDINE-RICH DOMAIN-CONTAINING PROTEIN 1"/>
    <property type="match status" value="1"/>
</dbReference>
<evidence type="ECO:0000256" key="1">
    <source>
        <dbReference type="ARBA" id="ARBA00022723"/>
    </source>
</evidence>
<dbReference type="OrthoDB" id="1898560at2759"/>
<name>A0A152A9X4_TIELA</name>
<sequence length="311" mass="35690">MVKCGNNGCNMEFDKDLKLKDDGSHDDRQDCCFHPGSPVFHEGYKGWSCCKKRVVEFDEFLKIPGCTIGVHQEKEKTTPQPKPQPSSTETITVTNNNNNSNNNSVPLPKPTVAKKLVPVKIEYVETNDPEDAIIAENAKCTRNGCNYHYKDESSKTEVCQYHPGEPVFHEGSKGWSCCKPKAAIFEEFLKIKGCKSGKHKFIPEKKDENMQPCRHDWYQSFEYINLSIYAKGVIAESSVIEFPDNKSLLVNLQLPNDKYFKKLYNFANTFSIEKSKFDILKTKLEVKLYKDPQEAWSKLEDSELDLFRYQV</sequence>
<evidence type="ECO:0000256" key="2">
    <source>
        <dbReference type="ARBA" id="ARBA00022737"/>
    </source>
</evidence>
<evidence type="ECO:0008006" key="9">
    <source>
        <dbReference type="Google" id="ProtNLM"/>
    </source>
</evidence>